<feature type="compositionally biased region" description="Polar residues" evidence="1">
    <location>
        <begin position="1"/>
        <end position="12"/>
    </location>
</feature>
<protein>
    <submittedName>
        <fullName evidence="2">Uncharacterized protein</fullName>
    </submittedName>
</protein>
<accession>A0A2K3KL00</accession>
<feature type="compositionally biased region" description="Acidic residues" evidence="1">
    <location>
        <begin position="13"/>
        <end position="27"/>
    </location>
</feature>
<dbReference type="Proteomes" id="UP000236291">
    <property type="component" value="Unassembled WGS sequence"/>
</dbReference>
<comment type="caution">
    <text evidence="2">The sequence shown here is derived from an EMBL/GenBank/DDBJ whole genome shotgun (WGS) entry which is preliminary data.</text>
</comment>
<feature type="region of interest" description="Disordered" evidence="1">
    <location>
        <begin position="1"/>
        <end position="27"/>
    </location>
</feature>
<evidence type="ECO:0000313" key="2">
    <source>
        <dbReference type="EMBL" id="PNX66960.1"/>
    </source>
</evidence>
<evidence type="ECO:0000256" key="1">
    <source>
        <dbReference type="SAM" id="MobiDB-lite"/>
    </source>
</evidence>
<proteinExistence type="predicted"/>
<organism evidence="2 3">
    <name type="scientific">Trifolium pratense</name>
    <name type="common">Red clover</name>
    <dbReference type="NCBI Taxonomy" id="57577"/>
    <lineage>
        <taxon>Eukaryota</taxon>
        <taxon>Viridiplantae</taxon>
        <taxon>Streptophyta</taxon>
        <taxon>Embryophyta</taxon>
        <taxon>Tracheophyta</taxon>
        <taxon>Spermatophyta</taxon>
        <taxon>Magnoliopsida</taxon>
        <taxon>eudicotyledons</taxon>
        <taxon>Gunneridae</taxon>
        <taxon>Pentapetalae</taxon>
        <taxon>rosids</taxon>
        <taxon>fabids</taxon>
        <taxon>Fabales</taxon>
        <taxon>Fabaceae</taxon>
        <taxon>Papilionoideae</taxon>
        <taxon>50 kb inversion clade</taxon>
        <taxon>NPAAA clade</taxon>
        <taxon>Hologalegina</taxon>
        <taxon>IRL clade</taxon>
        <taxon>Trifolieae</taxon>
        <taxon>Trifolium</taxon>
    </lineage>
</organism>
<gene>
    <name evidence="2" type="ORF">L195_g063298</name>
</gene>
<evidence type="ECO:0000313" key="3">
    <source>
        <dbReference type="Proteomes" id="UP000236291"/>
    </source>
</evidence>
<dbReference type="EMBL" id="ASHM01201380">
    <property type="protein sequence ID" value="PNX66960.1"/>
    <property type="molecule type" value="Genomic_DNA"/>
</dbReference>
<dbReference type="AlphaFoldDB" id="A0A2K3KL00"/>
<name>A0A2K3KL00_TRIPR</name>
<reference evidence="2 3" key="2">
    <citation type="journal article" date="2017" name="Front. Plant Sci.">
        <title>Gene Classification and Mining of Molecular Markers Useful in Red Clover (Trifolium pratense) Breeding.</title>
        <authorList>
            <person name="Istvanek J."/>
            <person name="Dluhosova J."/>
            <person name="Dluhos P."/>
            <person name="Patkova L."/>
            <person name="Nedelnik J."/>
            <person name="Repkova J."/>
        </authorList>
    </citation>
    <scope>NUCLEOTIDE SEQUENCE [LARGE SCALE GENOMIC DNA]</scope>
    <source>
        <strain evidence="3">cv. Tatra</strain>
        <tissue evidence="2">Young leaves</tissue>
    </source>
</reference>
<reference evidence="2 3" key="1">
    <citation type="journal article" date="2014" name="Am. J. Bot.">
        <title>Genome assembly and annotation for red clover (Trifolium pratense; Fabaceae).</title>
        <authorList>
            <person name="Istvanek J."/>
            <person name="Jaros M."/>
            <person name="Krenek A."/>
            <person name="Repkova J."/>
        </authorList>
    </citation>
    <scope>NUCLEOTIDE SEQUENCE [LARGE SCALE GENOMIC DNA]</scope>
    <source>
        <strain evidence="3">cv. Tatra</strain>
        <tissue evidence="2">Young leaves</tissue>
    </source>
</reference>
<sequence length="27" mass="2808">GQEGVETSGSEDGTQDMMEDSDESSSI</sequence>
<feature type="non-terminal residue" evidence="2">
    <location>
        <position position="1"/>
    </location>
</feature>